<keyword evidence="1" id="KW-0812">Transmembrane</keyword>
<feature type="transmembrane region" description="Helical" evidence="1">
    <location>
        <begin position="77"/>
        <end position="97"/>
    </location>
</feature>
<name>A0A9D5I2A3_9BACI</name>
<gene>
    <name evidence="2" type="ORF">AN965_03590</name>
</gene>
<feature type="transmembrane region" description="Helical" evidence="1">
    <location>
        <begin position="36"/>
        <end position="57"/>
    </location>
</feature>
<evidence type="ECO:0000256" key="1">
    <source>
        <dbReference type="SAM" id="Phobius"/>
    </source>
</evidence>
<feature type="transmembrane region" description="Helical" evidence="1">
    <location>
        <begin position="103"/>
        <end position="126"/>
    </location>
</feature>
<dbReference type="AlphaFoldDB" id="A0A9D5I2A3"/>
<dbReference type="Proteomes" id="UP000051061">
    <property type="component" value="Unassembled WGS sequence"/>
</dbReference>
<comment type="caution">
    <text evidence="2">The sequence shown here is derived from an EMBL/GenBank/DDBJ whole genome shotgun (WGS) entry which is preliminary data.</text>
</comment>
<organism evidence="2 3">
    <name type="scientific">Alkalicoccobacillus plakortidis</name>
    <dbReference type="NCBI Taxonomy" id="444060"/>
    <lineage>
        <taxon>Bacteria</taxon>
        <taxon>Bacillati</taxon>
        <taxon>Bacillota</taxon>
        <taxon>Bacilli</taxon>
        <taxon>Bacillales</taxon>
        <taxon>Bacillaceae</taxon>
        <taxon>Alkalicoccobacillus</taxon>
    </lineage>
</organism>
<dbReference type="EMBL" id="LJJD01000008">
    <property type="protein sequence ID" value="KQL58517.1"/>
    <property type="molecule type" value="Genomic_DNA"/>
</dbReference>
<evidence type="ECO:0008006" key="4">
    <source>
        <dbReference type="Google" id="ProtNLM"/>
    </source>
</evidence>
<sequence>MEKKRKVKENQLLFFITGLFLTGVAIYIMIDPLLHRQFTMAVALMALGMNQLLMVYLSPHLFPKDERAKTIIGKSMVVNYFVLFSSIFLLFFVAGFSEIHWDAQQVLVFLASILLVTIPSTMVFYARRI</sequence>
<keyword evidence="3" id="KW-1185">Reference proteome</keyword>
<accession>A0A9D5I2A3</accession>
<evidence type="ECO:0000313" key="2">
    <source>
        <dbReference type="EMBL" id="KQL58517.1"/>
    </source>
</evidence>
<reference evidence="2 3" key="1">
    <citation type="submission" date="2015-09" db="EMBL/GenBank/DDBJ databases">
        <title>Genome sequencing project for genomic taxonomy and phylogenomics of Bacillus-like bacteria.</title>
        <authorList>
            <person name="Liu B."/>
            <person name="Wang J."/>
            <person name="Zhu Y."/>
            <person name="Liu G."/>
            <person name="Chen Q."/>
            <person name="Chen Z."/>
            <person name="Lan J."/>
            <person name="Che J."/>
            <person name="Ge C."/>
            <person name="Shi H."/>
            <person name="Pan Z."/>
            <person name="Liu X."/>
        </authorList>
    </citation>
    <scope>NUCLEOTIDE SEQUENCE [LARGE SCALE GENOMIC DNA]</scope>
    <source>
        <strain evidence="2 3">DSM 19153</strain>
    </source>
</reference>
<protein>
    <recommendedName>
        <fullName evidence="4">Permease</fullName>
    </recommendedName>
</protein>
<keyword evidence="1" id="KW-0472">Membrane</keyword>
<proteinExistence type="predicted"/>
<evidence type="ECO:0000313" key="3">
    <source>
        <dbReference type="Proteomes" id="UP000051061"/>
    </source>
</evidence>
<keyword evidence="1" id="KW-1133">Transmembrane helix</keyword>
<feature type="transmembrane region" description="Helical" evidence="1">
    <location>
        <begin position="12"/>
        <end position="30"/>
    </location>
</feature>